<keyword evidence="1" id="KW-0472">Membrane</keyword>
<evidence type="ECO:0000313" key="2">
    <source>
        <dbReference type="EMBL" id="KAF7728643.1"/>
    </source>
</evidence>
<dbReference type="Proteomes" id="UP000605846">
    <property type="component" value="Unassembled WGS sequence"/>
</dbReference>
<reference evidence="2" key="1">
    <citation type="submission" date="2020-01" db="EMBL/GenBank/DDBJ databases">
        <title>Genome Sequencing of Three Apophysomyces-Like Fungal Strains Confirms a Novel Fungal Genus in the Mucoromycota with divergent Burkholderia-like Endosymbiotic Bacteria.</title>
        <authorList>
            <person name="Stajich J.E."/>
            <person name="Macias A.M."/>
            <person name="Carter-House D."/>
            <person name="Lovett B."/>
            <person name="Kasson L.R."/>
            <person name="Berry K."/>
            <person name="Grigoriev I."/>
            <person name="Chang Y."/>
            <person name="Spatafora J."/>
            <person name="Kasson M.T."/>
        </authorList>
    </citation>
    <scope>NUCLEOTIDE SEQUENCE</scope>
    <source>
        <strain evidence="2">NRRL A-21654</strain>
    </source>
</reference>
<proteinExistence type="predicted"/>
<keyword evidence="1" id="KW-0812">Transmembrane</keyword>
<evidence type="ECO:0000256" key="1">
    <source>
        <dbReference type="SAM" id="Phobius"/>
    </source>
</evidence>
<accession>A0A8H7BP52</accession>
<name>A0A8H7BP52_9FUNG</name>
<keyword evidence="3" id="KW-1185">Reference proteome</keyword>
<sequence>MCKQRLYCKGPDVFHSIPVWLWAVVGVSVLVFVALVLLLLGLLQHYQSKKERAKVAQFFEDNEEFGKYAVAEPANHFYSLTNPTSTTFQGSDGPSSVVYLTTPDYKESSALANSRPPSWRNSSQSKLKDFTLSDRSLSNIRE</sequence>
<protein>
    <submittedName>
        <fullName evidence="2">Uncharacterized protein</fullName>
    </submittedName>
</protein>
<organism evidence="2 3">
    <name type="scientific">Apophysomyces ossiformis</name>
    <dbReference type="NCBI Taxonomy" id="679940"/>
    <lineage>
        <taxon>Eukaryota</taxon>
        <taxon>Fungi</taxon>
        <taxon>Fungi incertae sedis</taxon>
        <taxon>Mucoromycota</taxon>
        <taxon>Mucoromycotina</taxon>
        <taxon>Mucoromycetes</taxon>
        <taxon>Mucorales</taxon>
        <taxon>Mucorineae</taxon>
        <taxon>Mucoraceae</taxon>
        <taxon>Apophysomyces</taxon>
    </lineage>
</organism>
<evidence type="ECO:0000313" key="3">
    <source>
        <dbReference type="Proteomes" id="UP000605846"/>
    </source>
</evidence>
<gene>
    <name evidence="2" type="ORF">EC973_005680</name>
</gene>
<dbReference type="EMBL" id="JABAYA010000033">
    <property type="protein sequence ID" value="KAF7728643.1"/>
    <property type="molecule type" value="Genomic_DNA"/>
</dbReference>
<keyword evidence="1" id="KW-1133">Transmembrane helix</keyword>
<dbReference type="AlphaFoldDB" id="A0A8H7BP52"/>
<feature type="transmembrane region" description="Helical" evidence="1">
    <location>
        <begin position="20"/>
        <end position="43"/>
    </location>
</feature>
<comment type="caution">
    <text evidence="2">The sequence shown here is derived from an EMBL/GenBank/DDBJ whole genome shotgun (WGS) entry which is preliminary data.</text>
</comment>